<feature type="binding site" evidence="9">
    <location>
        <position position="222"/>
    </location>
    <ligand>
        <name>NADPH</name>
        <dbReference type="ChEBI" id="CHEBI:57783"/>
    </ligand>
</feature>
<protein>
    <recommendedName>
        <fullName evidence="9">1-deoxy-D-xylulose 5-phosphate reductoisomerase</fullName>
        <shortName evidence="9">DXP reductoisomerase</shortName>
        <ecNumber evidence="9">1.1.1.267</ecNumber>
    </recommendedName>
    <alternativeName>
        <fullName evidence="9">1-deoxyxylulose-5-phosphate reductoisomerase</fullName>
    </alternativeName>
    <alternativeName>
        <fullName evidence="9">2-C-methyl-D-erythritol 4-phosphate synthase</fullName>
    </alternativeName>
</protein>
<feature type="binding site" evidence="9">
    <location>
        <position position="238"/>
    </location>
    <ligand>
        <name>Mn(2+)</name>
        <dbReference type="ChEBI" id="CHEBI:29035"/>
    </ligand>
</feature>
<comment type="caution">
    <text evidence="13">The sequence shown here is derived from an EMBL/GenBank/DDBJ whole genome shotgun (WGS) entry which is preliminary data.</text>
</comment>
<evidence type="ECO:0000256" key="4">
    <source>
        <dbReference type="ARBA" id="ARBA00022857"/>
    </source>
</evidence>
<dbReference type="InterPro" id="IPR026877">
    <property type="entry name" value="DXPR_C"/>
</dbReference>
<keyword evidence="14" id="KW-1185">Reference proteome</keyword>
<evidence type="ECO:0000256" key="5">
    <source>
        <dbReference type="ARBA" id="ARBA00023002"/>
    </source>
</evidence>
<dbReference type="NCBIfam" id="NF009114">
    <property type="entry name" value="PRK12464.1"/>
    <property type="match status" value="1"/>
</dbReference>
<accession>A0AA43XJT6</accession>
<feature type="binding site" evidence="9">
    <location>
        <position position="167"/>
    </location>
    <ligand>
        <name>Mn(2+)</name>
        <dbReference type="ChEBI" id="CHEBI:29035"/>
    </ligand>
</feature>
<comment type="caution">
    <text evidence="9">Lacks conserved residue(s) required for the propagation of feature annotation.</text>
</comment>
<dbReference type="GO" id="GO:0070402">
    <property type="term" value="F:NADPH binding"/>
    <property type="evidence" value="ECO:0007669"/>
    <property type="project" value="InterPro"/>
</dbReference>
<comment type="similarity">
    <text evidence="2 9">Belongs to the DXR family.</text>
</comment>
<dbReference type="NCBIfam" id="TIGR00243">
    <property type="entry name" value="Dxr"/>
    <property type="match status" value="1"/>
</dbReference>
<comment type="function">
    <text evidence="9">Catalyzes the NADPH-dependent rearrangement and reduction of 1-deoxy-D-xylulose-5-phosphate (DXP) to 2-C-methyl-D-erythritol 4-phosphate (MEP).</text>
</comment>
<dbReference type="RefSeq" id="WP_160719173.1">
    <property type="nucleotide sequence ID" value="NZ_SUMG01000003.1"/>
</dbReference>
<dbReference type="InterPro" id="IPR003821">
    <property type="entry name" value="DXP_reductoisomerase"/>
</dbReference>
<feature type="binding site" evidence="9">
    <location>
        <position position="169"/>
    </location>
    <ligand>
        <name>Mn(2+)</name>
        <dbReference type="ChEBI" id="CHEBI:29035"/>
    </ligand>
</feature>
<proteinExistence type="inferred from homology"/>
<evidence type="ECO:0000256" key="7">
    <source>
        <dbReference type="ARBA" id="ARBA00023229"/>
    </source>
</evidence>
<feature type="binding site" evidence="9">
    <location>
        <position position="169"/>
    </location>
    <ligand>
        <name>1-deoxy-D-xylulose 5-phosphate</name>
        <dbReference type="ChEBI" id="CHEBI:57792"/>
    </ligand>
</feature>
<feature type="binding site" evidence="9">
    <location>
        <position position="142"/>
    </location>
    <ligand>
        <name>1-deoxy-D-xylulose 5-phosphate</name>
        <dbReference type="ChEBI" id="CHEBI:57792"/>
    </ligand>
</feature>
<dbReference type="PANTHER" id="PTHR30525:SF0">
    <property type="entry name" value="1-DEOXY-D-XYLULOSE 5-PHOSPHATE REDUCTOISOMERASE, CHLOROPLASTIC"/>
    <property type="match status" value="1"/>
</dbReference>
<dbReference type="Pfam" id="PF02670">
    <property type="entry name" value="DXP_reductoisom"/>
    <property type="match status" value="1"/>
</dbReference>
<feature type="domain" description="1-deoxy-D-xylulose 5-phosphate reductoisomerase N-terminal" evidence="10">
    <location>
        <begin position="5"/>
        <end position="149"/>
    </location>
</feature>
<evidence type="ECO:0000313" key="14">
    <source>
        <dbReference type="Proteomes" id="UP000449710"/>
    </source>
</evidence>
<feature type="binding site" evidence="9">
    <location>
        <position position="13"/>
    </location>
    <ligand>
        <name>NADPH</name>
        <dbReference type="ChEBI" id="CHEBI:57783"/>
    </ligand>
</feature>
<dbReference type="SUPFAM" id="SSF69055">
    <property type="entry name" value="1-deoxy-D-xylulose-5-phosphate reductoisomerase, C-terminal domain"/>
    <property type="match status" value="1"/>
</dbReference>
<dbReference type="InterPro" id="IPR036169">
    <property type="entry name" value="DXPR_C_sf"/>
</dbReference>
<feature type="binding site" evidence="9">
    <location>
        <position position="38"/>
    </location>
    <ligand>
        <name>NADPH</name>
        <dbReference type="ChEBI" id="CHEBI:57783"/>
    </ligand>
</feature>
<dbReference type="InterPro" id="IPR013644">
    <property type="entry name" value="DXP_reductoisomerase_C"/>
</dbReference>
<keyword evidence="4 9" id="KW-0521">NADP</keyword>
<comment type="catalytic activity">
    <reaction evidence="8">
        <text>2-C-methyl-D-erythritol 4-phosphate + NADP(+) = 1-deoxy-D-xylulose 5-phosphate + NADPH + H(+)</text>
        <dbReference type="Rhea" id="RHEA:13717"/>
        <dbReference type="ChEBI" id="CHEBI:15378"/>
        <dbReference type="ChEBI" id="CHEBI:57783"/>
        <dbReference type="ChEBI" id="CHEBI:57792"/>
        <dbReference type="ChEBI" id="CHEBI:58262"/>
        <dbReference type="ChEBI" id="CHEBI:58349"/>
        <dbReference type="EC" id="1.1.1.267"/>
    </reaction>
    <physiologicalReaction direction="right-to-left" evidence="8">
        <dbReference type="Rhea" id="RHEA:13719"/>
    </physiologicalReaction>
</comment>
<dbReference type="EMBL" id="SUMG01000003">
    <property type="protein sequence ID" value="NBG87604.1"/>
    <property type="molecule type" value="Genomic_DNA"/>
</dbReference>
<dbReference type="Pfam" id="PF13288">
    <property type="entry name" value="DXPR_C"/>
    <property type="match status" value="1"/>
</dbReference>
<reference evidence="13 14" key="1">
    <citation type="submission" date="2019-04" db="EMBL/GenBank/DDBJ databases">
        <title>Isachenkonia alkalipeptolytica gen. nov. sp. nov. a new anaerobic, alkiliphilic organothrophic bacterium capable to reduce synthesized ferrihydrite isolated from a soda lake.</title>
        <authorList>
            <person name="Toshchakov S.V."/>
            <person name="Zavarzina D.G."/>
            <person name="Zhilina T.N."/>
            <person name="Kostrikina N.A."/>
            <person name="Kublanov I.V."/>
        </authorList>
    </citation>
    <scope>NUCLEOTIDE SEQUENCE [LARGE SCALE GENOMIC DNA]</scope>
    <source>
        <strain evidence="13 14">Z-1701</strain>
    </source>
</reference>
<dbReference type="Proteomes" id="UP000449710">
    <property type="component" value="Unassembled WGS sequence"/>
</dbReference>
<evidence type="ECO:0000256" key="6">
    <source>
        <dbReference type="ARBA" id="ARBA00023211"/>
    </source>
</evidence>
<evidence type="ECO:0000259" key="11">
    <source>
        <dbReference type="Pfam" id="PF08436"/>
    </source>
</evidence>
<feature type="binding site" evidence="9">
    <location>
        <position position="141"/>
    </location>
    <ligand>
        <name>NADPH</name>
        <dbReference type="ChEBI" id="CHEBI:57783"/>
    </ligand>
</feature>
<feature type="binding site" evidence="9">
    <location>
        <position position="216"/>
    </location>
    <ligand>
        <name>1-deoxy-D-xylulose 5-phosphate</name>
        <dbReference type="ChEBI" id="CHEBI:57792"/>
    </ligand>
</feature>
<dbReference type="GO" id="GO:0030145">
    <property type="term" value="F:manganese ion binding"/>
    <property type="evidence" value="ECO:0007669"/>
    <property type="project" value="TreeGrafter"/>
</dbReference>
<feature type="domain" description="DXP reductoisomerase C-terminal" evidence="12">
    <location>
        <begin position="278"/>
        <end position="394"/>
    </location>
</feature>
<sequence length="401" mass="44758">MKNLGILGSTGSIGEQTLEVVRKNPGDYRVSALAVMGNISRLKEQIQEFQPKLVAVFDPDRGKLLKEEIIKLKARGPRTKTPEDNPNYPLFRVKVLVGLEGLVAIATSGEVDLLVNSVVGSAGLVPTVKAIDAGKNIALANKETLVVAGELVMQKAREKGIQITPIDSEHSAVFQCLQGEKKESLEKIILTASGGPFRTWKKEEIEKATYRQALKHPNWAMGRKISIDSATMMNKGLEVIEARWLFDVPQEKIETLVHPESIIHSMVEYVDSSVIAELGVPDMKVPIQYALSYPERIKGDYEKLSLSKIRNLSFEEPDTRRFPCLKLAYEALEAGGTMPAVLNGANEVLVEAYLQEKITFYDIPKYIKMAMEAHTPFEYTTLEEILEVDRWVRDYVSNTLL</sequence>
<keyword evidence="6 9" id="KW-0464">Manganese</keyword>
<feature type="domain" description="1-deoxy-D-xylulose 5-phosphate reductoisomerase C-terminal" evidence="11">
    <location>
        <begin position="163"/>
        <end position="246"/>
    </location>
</feature>
<evidence type="ECO:0000256" key="1">
    <source>
        <dbReference type="ARBA" id="ARBA00005094"/>
    </source>
</evidence>
<dbReference type="EC" id="1.1.1.267" evidence="9"/>
<feature type="binding site" evidence="9">
    <location>
        <position position="168"/>
    </location>
    <ligand>
        <name>1-deoxy-D-xylulose 5-phosphate</name>
        <dbReference type="ChEBI" id="CHEBI:57792"/>
    </ligand>
</feature>
<dbReference type="SUPFAM" id="SSF51735">
    <property type="entry name" value="NAD(P)-binding Rossmann-fold domains"/>
    <property type="match status" value="1"/>
</dbReference>
<dbReference type="FunFam" id="3.40.50.720:FF:000045">
    <property type="entry name" value="1-deoxy-D-xylulose 5-phosphate reductoisomerase"/>
    <property type="match status" value="1"/>
</dbReference>
<dbReference type="PANTHER" id="PTHR30525">
    <property type="entry name" value="1-DEOXY-D-XYLULOSE 5-PHOSPHATE REDUCTOISOMERASE"/>
    <property type="match status" value="1"/>
</dbReference>
<dbReference type="Gene3D" id="1.10.1740.10">
    <property type="match status" value="1"/>
</dbReference>
<keyword evidence="7 9" id="KW-0414">Isoprene biosynthesis</keyword>
<evidence type="ECO:0000259" key="12">
    <source>
        <dbReference type="Pfam" id="PF13288"/>
    </source>
</evidence>
<feature type="binding site" evidence="9">
    <location>
        <position position="12"/>
    </location>
    <ligand>
        <name>NADPH</name>
        <dbReference type="ChEBI" id="CHEBI:57783"/>
    </ligand>
</feature>
<dbReference type="Gene3D" id="3.40.50.720">
    <property type="entry name" value="NAD(P)-binding Rossmann-like Domain"/>
    <property type="match status" value="1"/>
</dbReference>
<keyword evidence="3 9" id="KW-0479">Metal-binding</keyword>
<gene>
    <name evidence="9" type="primary">dxr</name>
    <name evidence="13" type="ORF">ISALK_03735</name>
</gene>
<evidence type="ECO:0000256" key="2">
    <source>
        <dbReference type="ARBA" id="ARBA00006825"/>
    </source>
</evidence>
<organism evidence="13 14">
    <name type="scientific">Isachenkonia alkalipeptolytica</name>
    <dbReference type="NCBI Taxonomy" id="2565777"/>
    <lineage>
        <taxon>Bacteria</taxon>
        <taxon>Bacillati</taxon>
        <taxon>Bacillota</taxon>
        <taxon>Clostridia</taxon>
        <taxon>Eubacteriales</taxon>
        <taxon>Clostridiaceae</taxon>
        <taxon>Isachenkonia</taxon>
    </lineage>
</organism>
<comment type="cofactor">
    <cofactor evidence="9">
        <name>Mg(2+)</name>
        <dbReference type="ChEBI" id="CHEBI:18420"/>
    </cofactor>
    <cofactor evidence="9">
        <name>Mn(2+)</name>
        <dbReference type="ChEBI" id="CHEBI:29035"/>
    </cofactor>
</comment>
<comment type="pathway">
    <text evidence="1 9">Isoprenoid biosynthesis; isopentenyl diphosphate biosynthesis via DXP pathway; isopentenyl diphosphate from 1-deoxy-D-xylulose 5-phosphate: step 1/6.</text>
</comment>
<feature type="binding site" evidence="9">
    <location>
        <position position="143"/>
    </location>
    <ligand>
        <name>NADPH</name>
        <dbReference type="ChEBI" id="CHEBI:57783"/>
    </ligand>
</feature>
<dbReference type="Pfam" id="PF08436">
    <property type="entry name" value="DXP_redisom_C"/>
    <property type="match status" value="1"/>
</dbReference>
<feature type="binding site" evidence="9">
    <location>
        <position position="229"/>
    </location>
    <ligand>
        <name>1-deoxy-D-xylulose 5-phosphate</name>
        <dbReference type="ChEBI" id="CHEBI:57792"/>
    </ligand>
</feature>
<feature type="binding site" evidence="9">
    <location>
        <position position="10"/>
    </location>
    <ligand>
        <name>NADPH</name>
        <dbReference type="ChEBI" id="CHEBI:57783"/>
    </ligand>
</feature>
<dbReference type="GO" id="GO:0030604">
    <property type="term" value="F:1-deoxy-D-xylulose-5-phosphate reductoisomerase activity"/>
    <property type="evidence" value="ECO:0007669"/>
    <property type="project" value="UniProtKB-UniRule"/>
</dbReference>
<evidence type="ECO:0000256" key="9">
    <source>
        <dbReference type="HAMAP-Rule" id="MF_00183"/>
    </source>
</evidence>
<dbReference type="GO" id="GO:0051484">
    <property type="term" value="P:isopentenyl diphosphate biosynthetic process, methylerythritol 4-phosphate pathway involved in terpenoid biosynthetic process"/>
    <property type="evidence" value="ECO:0007669"/>
    <property type="project" value="UniProtKB-ARBA"/>
</dbReference>
<evidence type="ECO:0000256" key="8">
    <source>
        <dbReference type="ARBA" id="ARBA00048543"/>
    </source>
</evidence>
<feature type="binding site" evidence="9">
    <location>
        <position position="234"/>
    </location>
    <ligand>
        <name>1-deoxy-D-xylulose 5-phosphate</name>
        <dbReference type="ChEBI" id="CHEBI:57792"/>
    </ligand>
</feature>
<dbReference type="HAMAP" id="MF_00183">
    <property type="entry name" value="DXP_reductoisom"/>
    <property type="match status" value="1"/>
</dbReference>
<keyword evidence="5 9" id="KW-0560">Oxidoreductase</keyword>
<evidence type="ECO:0000256" key="3">
    <source>
        <dbReference type="ARBA" id="ARBA00022723"/>
    </source>
</evidence>
<dbReference type="AlphaFoldDB" id="A0AA43XJT6"/>
<evidence type="ECO:0000259" key="10">
    <source>
        <dbReference type="Pfam" id="PF02670"/>
    </source>
</evidence>
<feature type="binding site" evidence="9">
    <location>
        <position position="235"/>
    </location>
    <ligand>
        <name>1-deoxy-D-xylulose 5-phosphate</name>
        <dbReference type="ChEBI" id="CHEBI:57792"/>
    </ligand>
</feature>
<dbReference type="PIRSF" id="PIRSF006205">
    <property type="entry name" value="Dxp_reductismrs"/>
    <property type="match status" value="1"/>
</dbReference>
<name>A0AA43XJT6_9CLOT</name>
<feature type="binding site" evidence="9">
    <location>
        <position position="11"/>
    </location>
    <ligand>
        <name>NADPH</name>
        <dbReference type="ChEBI" id="CHEBI:57783"/>
    </ligand>
</feature>
<dbReference type="SUPFAM" id="SSF55347">
    <property type="entry name" value="Glyceraldehyde-3-phosphate dehydrogenase-like, C-terminal domain"/>
    <property type="match status" value="1"/>
</dbReference>
<feature type="binding site" evidence="9">
    <location>
        <position position="193"/>
    </location>
    <ligand>
        <name>1-deoxy-D-xylulose 5-phosphate</name>
        <dbReference type="ChEBI" id="CHEBI:57792"/>
    </ligand>
</feature>
<keyword evidence="9" id="KW-0460">Magnesium</keyword>
<feature type="binding site" evidence="9">
    <location>
        <position position="238"/>
    </location>
    <ligand>
        <name>1-deoxy-D-xylulose 5-phosphate</name>
        <dbReference type="ChEBI" id="CHEBI:57792"/>
    </ligand>
</feature>
<evidence type="ECO:0000313" key="13">
    <source>
        <dbReference type="EMBL" id="NBG87604.1"/>
    </source>
</evidence>
<dbReference type="InterPro" id="IPR036291">
    <property type="entry name" value="NAD(P)-bd_dom_sf"/>
</dbReference>
<dbReference type="InterPro" id="IPR013512">
    <property type="entry name" value="DXP_reductoisomerase_N"/>
</dbReference>